<accession>A0A2X2K258</accession>
<evidence type="ECO:0000313" key="6">
    <source>
        <dbReference type="Proteomes" id="UP000249913"/>
    </source>
</evidence>
<dbReference type="AlphaFoldDB" id="A0A2X2K258"/>
<dbReference type="EC" id="6.1.1.5" evidence="5"/>
<gene>
    <name evidence="5" type="primary">ileS_1</name>
    <name evidence="5" type="ORF">NCTC7878_01942</name>
</gene>
<dbReference type="SUPFAM" id="SSF47323">
    <property type="entry name" value="Anticodon-binding domain of a subclass of class I aminoacyl-tRNA synthetases"/>
    <property type="match status" value="1"/>
</dbReference>
<evidence type="ECO:0000256" key="1">
    <source>
        <dbReference type="ARBA" id="ARBA00022598"/>
    </source>
</evidence>
<keyword evidence="2" id="KW-0547">Nucleotide-binding</keyword>
<dbReference type="InterPro" id="IPR010663">
    <property type="entry name" value="Znf_FPG/IleRS"/>
</dbReference>
<evidence type="ECO:0000259" key="4">
    <source>
        <dbReference type="Pfam" id="PF06827"/>
    </source>
</evidence>
<dbReference type="Gene3D" id="1.10.730.20">
    <property type="match status" value="1"/>
</dbReference>
<organism evidence="5 6">
    <name type="scientific">Staphylococcus aureus</name>
    <dbReference type="NCBI Taxonomy" id="1280"/>
    <lineage>
        <taxon>Bacteria</taxon>
        <taxon>Bacillati</taxon>
        <taxon>Bacillota</taxon>
        <taxon>Bacilli</taxon>
        <taxon>Bacillales</taxon>
        <taxon>Staphylococcaceae</taxon>
        <taxon>Staphylococcus</taxon>
    </lineage>
</organism>
<keyword evidence="1 5" id="KW-0436">Ligase</keyword>
<dbReference type="GO" id="GO:0005524">
    <property type="term" value="F:ATP binding"/>
    <property type="evidence" value="ECO:0007669"/>
    <property type="project" value="UniProtKB-KW"/>
</dbReference>
<dbReference type="InterPro" id="IPR009080">
    <property type="entry name" value="tRNAsynth_Ia_anticodon-bd"/>
</dbReference>
<reference evidence="5 6" key="1">
    <citation type="submission" date="2018-06" db="EMBL/GenBank/DDBJ databases">
        <authorList>
            <consortium name="Pathogen Informatics"/>
            <person name="Doyle S."/>
        </authorList>
    </citation>
    <scope>NUCLEOTIDE SEQUENCE [LARGE SCALE GENOMIC DNA]</scope>
    <source>
        <strain evidence="5 6">NCTC7878</strain>
    </source>
</reference>
<proteinExistence type="predicted"/>
<feature type="domain" description="Zinc finger FPG/IleRS-type" evidence="4">
    <location>
        <begin position="29"/>
        <end position="58"/>
    </location>
</feature>
<sequence>MSQVKVVDKLDDQATAYEHGDIVIEHADGEKCERCWNYSEDLGAVDELTHLCPRCQQVVKSLV</sequence>
<evidence type="ECO:0000256" key="3">
    <source>
        <dbReference type="ARBA" id="ARBA00022840"/>
    </source>
</evidence>
<name>A0A2X2K258_STAAU</name>
<protein>
    <submittedName>
        <fullName evidence="5">Isoleucyl-tRNA synthetase</fullName>
        <ecNumber evidence="5">6.1.1.5</ecNumber>
    </submittedName>
</protein>
<dbReference type="GO" id="GO:0004822">
    <property type="term" value="F:isoleucine-tRNA ligase activity"/>
    <property type="evidence" value="ECO:0007669"/>
    <property type="project" value="UniProtKB-EC"/>
</dbReference>
<evidence type="ECO:0000256" key="2">
    <source>
        <dbReference type="ARBA" id="ARBA00022741"/>
    </source>
</evidence>
<dbReference type="GO" id="GO:0006418">
    <property type="term" value="P:tRNA aminoacylation for protein translation"/>
    <property type="evidence" value="ECO:0007669"/>
    <property type="project" value="InterPro"/>
</dbReference>
<evidence type="ECO:0000313" key="5">
    <source>
        <dbReference type="EMBL" id="SPZ98546.1"/>
    </source>
</evidence>
<keyword evidence="5" id="KW-0030">Aminoacyl-tRNA synthetase</keyword>
<dbReference type="Pfam" id="PF06827">
    <property type="entry name" value="zf-FPG_IleRS"/>
    <property type="match status" value="1"/>
</dbReference>
<dbReference type="Proteomes" id="UP000249913">
    <property type="component" value="Unassembled WGS sequence"/>
</dbReference>
<keyword evidence="3" id="KW-0067">ATP-binding</keyword>
<dbReference type="EMBL" id="UAUX01000008">
    <property type="protein sequence ID" value="SPZ98546.1"/>
    <property type="molecule type" value="Genomic_DNA"/>
</dbReference>